<keyword evidence="3 6" id="KW-0732">Signal</keyword>
<evidence type="ECO:0000313" key="9">
    <source>
        <dbReference type="EMBL" id="CEL90794.1"/>
    </source>
</evidence>
<dbReference type="AlphaFoldDB" id="A0A0B7GS00"/>
<evidence type="ECO:0000259" key="8">
    <source>
        <dbReference type="Pfam" id="PF17802"/>
    </source>
</evidence>
<organism evidence="9 10">
    <name type="scientific">Streptococcus sanguinis</name>
    <dbReference type="NCBI Taxonomy" id="1305"/>
    <lineage>
        <taxon>Bacteria</taxon>
        <taxon>Bacillati</taxon>
        <taxon>Bacillota</taxon>
        <taxon>Bacilli</taxon>
        <taxon>Lactobacillales</taxon>
        <taxon>Streptococcaceae</taxon>
        <taxon>Streptococcus</taxon>
    </lineage>
</organism>
<keyword evidence="2" id="KW-0964">Secreted</keyword>
<evidence type="ECO:0000313" key="10">
    <source>
        <dbReference type="Proteomes" id="UP000183504"/>
    </source>
</evidence>
<dbReference type="EMBL" id="CDMW01000001">
    <property type="protein sequence ID" value="CEL90794.1"/>
    <property type="molecule type" value="Genomic_DNA"/>
</dbReference>
<evidence type="ECO:0000259" key="7">
    <source>
        <dbReference type="Pfam" id="PF00746"/>
    </source>
</evidence>
<dbReference type="InterPro" id="IPR013783">
    <property type="entry name" value="Ig-like_fold"/>
</dbReference>
<feature type="signal peptide" evidence="6">
    <location>
        <begin position="1"/>
        <end position="25"/>
    </location>
</feature>
<name>A0A0B7GS00_STRSA</name>
<accession>A0A0B7GS00</accession>
<feature type="domain" description="SpaA-like prealbumin fold" evidence="8">
    <location>
        <begin position="333"/>
        <end position="408"/>
    </location>
</feature>
<evidence type="ECO:0000256" key="4">
    <source>
        <dbReference type="ARBA" id="ARBA00023088"/>
    </source>
</evidence>
<dbReference type="RefSeq" id="WP_072074330.1">
    <property type="nucleotide sequence ID" value="NZ_CDMW01000001.1"/>
</dbReference>
<keyword evidence="5" id="KW-0812">Transmembrane</keyword>
<dbReference type="InterPro" id="IPR041033">
    <property type="entry name" value="SpaA_PFL_dom_1"/>
</dbReference>
<evidence type="ECO:0000256" key="2">
    <source>
        <dbReference type="ARBA" id="ARBA00022525"/>
    </source>
</evidence>
<evidence type="ECO:0000256" key="6">
    <source>
        <dbReference type="SAM" id="SignalP"/>
    </source>
</evidence>
<dbReference type="InterPro" id="IPR026466">
    <property type="entry name" value="Fim_isopep_form_D2_dom"/>
</dbReference>
<keyword evidence="4" id="KW-0572">Peptidoglycan-anchor</keyword>
<keyword evidence="5" id="KW-0472">Membrane</keyword>
<dbReference type="Gene3D" id="2.60.40.10">
    <property type="entry name" value="Immunoglobulins"/>
    <property type="match status" value="1"/>
</dbReference>
<protein>
    <submittedName>
        <fullName evidence="9">Pilin protein FimC</fullName>
    </submittedName>
</protein>
<feature type="domain" description="Gram-positive cocci surface proteins LPxTG" evidence="7">
    <location>
        <begin position="444"/>
        <end position="485"/>
    </location>
</feature>
<gene>
    <name evidence="9" type="primary">fimC</name>
    <name evidence="9" type="ORF">SSV_1502</name>
</gene>
<dbReference type="Gene3D" id="2.60.40.740">
    <property type="match status" value="1"/>
</dbReference>
<dbReference type="Pfam" id="PF00746">
    <property type="entry name" value="Gram_pos_anchor"/>
    <property type="match status" value="1"/>
</dbReference>
<keyword evidence="5" id="KW-1133">Transmembrane helix</keyword>
<feature type="transmembrane region" description="Helical" evidence="5">
    <location>
        <begin position="461"/>
        <end position="479"/>
    </location>
</feature>
<dbReference type="Pfam" id="PF17802">
    <property type="entry name" value="SpaA"/>
    <property type="match status" value="1"/>
</dbReference>
<dbReference type="InterPro" id="IPR019931">
    <property type="entry name" value="LPXTG_anchor"/>
</dbReference>
<sequence length="486" mass="53070">MKKIKQLVMAVLVFVLTFAGLPVVSADTTYTIQLTGTSTGHTYEAHPIFLGDLDPATNTLTNIRWAPGIWDSGKSRFGDAADKAASLSAKGDDSQEAREFAQEISKYLSGGGRKTVSGQNGTTTISGLAPGYYLIKEINNTLYKKNEAYTRFMLQVARDTTVAIKSYVPSLTKVTKSSTTGEETTITDYSIGDTVPFQLTATLPRNLDDYSEYELSFNDSLMPGLTYNNDAQVYLKRGDEESLITDHFNISIESSRNLTIATSNLRQVPNVDASSKIVVRYTAQLNQYATTHASANANMNVASLSFSNNPNTALAKSIGTTPQSKVQIHTYQLNVYKMTERGGALPGAEFTLYKKVNDQYIKVGTTQEYKRSNFSGFKGLGSGDYKLVETITPKGYNTMKDIEFSLRATYDPTLPTTRTAIQATSDRATFTYELTNGIFTTNIVNKKGALLPNTGGIGTTILYLAGTGFVLGAGVLWIIKKRVNKK</sequence>
<evidence type="ECO:0000256" key="1">
    <source>
        <dbReference type="ARBA" id="ARBA00022512"/>
    </source>
</evidence>
<proteinExistence type="predicted"/>
<feature type="chain" id="PRO_5038967495" evidence="6">
    <location>
        <begin position="26"/>
        <end position="486"/>
    </location>
</feature>
<reference evidence="9 10" key="1">
    <citation type="submission" date="2015-01" db="EMBL/GenBank/DDBJ databases">
        <authorList>
            <person name="Pelicic Vladimir"/>
        </authorList>
    </citation>
    <scope>NUCLEOTIDE SEQUENCE [LARGE SCALE GENOMIC DNA]</scope>
    <source>
        <strain evidence="9 10">2908</strain>
    </source>
</reference>
<evidence type="ECO:0000256" key="5">
    <source>
        <dbReference type="SAM" id="Phobius"/>
    </source>
</evidence>
<dbReference type="NCBIfam" id="TIGR01167">
    <property type="entry name" value="LPXTG_anchor"/>
    <property type="match status" value="1"/>
</dbReference>
<dbReference type="Proteomes" id="UP000183504">
    <property type="component" value="Unassembled WGS sequence"/>
</dbReference>
<keyword evidence="1" id="KW-0134">Cell wall</keyword>
<evidence type="ECO:0000256" key="3">
    <source>
        <dbReference type="ARBA" id="ARBA00022729"/>
    </source>
</evidence>
<dbReference type="NCBIfam" id="TIGR04226">
    <property type="entry name" value="RrgB_K2N_iso_D2"/>
    <property type="match status" value="1"/>
</dbReference>